<dbReference type="OMA" id="VHICKTE"/>
<dbReference type="PANTHER" id="PTHR46434:SF1">
    <property type="entry name" value="GENETIC INTERACTOR OF PROHIBITINS 3, MITOCHONDRIAL"/>
    <property type="match status" value="1"/>
</dbReference>
<evidence type="ECO:0000259" key="2">
    <source>
        <dbReference type="Pfam" id="PF01926"/>
    </source>
</evidence>
<feature type="domain" description="NOA1/YqeH-like C-terminal" evidence="3">
    <location>
        <begin position="447"/>
        <end position="552"/>
    </location>
</feature>
<dbReference type="EMBL" id="ADBJ01000042">
    <property type="protein sequence ID" value="EFA77603.1"/>
    <property type="molecule type" value="Genomic_DNA"/>
</dbReference>
<organism evidence="4 5">
    <name type="scientific">Heterostelium pallidum (strain ATCC 26659 / Pp 5 / PN500)</name>
    <name type="common">Cellular slime mold</name>
    <name type="synonym">Polysphondylium pallidum</name>
    <dbReference type="NCBI Taxonomy" id="670386"/>
    <lineage>
        <taxon>Eukaryota</taxon>
        <taxon>Amoebozoa</taxon>
        <taxon>Evosea</taxon>
        <taxon>Eumycetozoa</taxon>
        <taxon>Dictyostelia</taxon>
        <taxon>Acytosteliales</taxon>
        <taxon>Acytosteliaceae</taxon>
        <taxon>Heterostelium</taxon>
    </lineage>
</organism>
<dbReference type="InterPro" id="IPR050896">
    <property type="entry name" value="Mito_lipid_metab_GTPase"/>
</dbReference>
<dbReference type="InterPro" id="IPR006073">
    <property type="entry name" value="GTP-bd"/>
</dbReference>
<dbReference type="RefSeq" id="XP_020429731.1">
    <property type="nucleotide sequence ID" value="XM_020582950.1"/>
</dbReference>
<evidence type="ECO:0000256" key="1">
    <source>
        <dbReference type="SAM" id="MobiDB-lite"/>
    </source>
</evidence>
<gene>
    <name evidence="4" type="ORF">PPL_12209</name>
</gene>
<evidence type="ECO:0000313" key="4">
    <source>
        <dbReference type="EMBL" id="EFA77603.1"/>
    </source>
</evidence>
<comment type="caution">
    <text evidence="4">The sequence shown here is derived from an EMBL/GenBank/DDBJ whole genome shotgun (WGS) entry which is preliminary data.</text>
</comment>
<dbReference type="InParanoid" id="D3BM02"/>
<reference evidence="4 5" key="1">
    <citation type="journal article" date="2011" name="Genome Res.">
        <title>Phylogeny-wide analysis of social amoeba genomes highlights ancient origins for complex intercellular communication.</title>
        <authorList>
            <person name="Heidel A.J."/>
            <person name="Lawal H.M."/>
            <person name="Felder M."/>
            <person name="Schilde C."/>
            <person name="Helps N.R."/>
            <person name="Tunggal B."/>
            <person name="Rivero F."/>
            <person name="John U."/>
            <person name="Schleicher M."/>
            <person name="Eichinger L."/>
            <person name="Platzer M."/>
            <person name="Noegel A.A."/>
            <person name="Schaap P."/>
            <person name="Gloeckner G."/>
        </authorList>
    </citation>
    <scope>NUCLEOTIDE SEQUENCE [LARGE SCALE GENOMIC DNA]</scope>
    <source>
        <strain evidence="5">ATCC 26659 / Pp 5 / PN500</strain>
    </source>
</reference>
<dbReference type="Pfam" id="PF01926">
    <property type="entry name" value="MMR_HSR1"/>
    <property type="match status" value="1"/>
</dbReference>
<dbReference type="InterPro" id="IPR048422">
    <property type="entry name" value="NOA1/YqeH-like_C"/>
</dbReference>
<dbReference type="Proteomes" id="UP000001396">
    <property type="component" value="Unassembled WGS sequence"/>
</dbReference>
<dbReference type="CDD" id="cd01855">
    <property type="entry name" value="YqeH"/>
    <property type="match status" value="1"/>
</dbReference>
<dbReference type="STRING" id="670386.D3BM02"/>
<dbReference type="GeneID" id="31367676"/>
<proteinExistence type="predicted"/>
<accession>D3BM02</accession>
<feature type="domain" description="G" evidence="2">
    <location>
        <begin position="356"/>
        <end position="381"/>
    </location>
</feature>
<feature type="region of interest" description="Disordered" evidence="1">
    <location>
        <begin position="385"/>
        <end position="406"/>
    </location>
</feature>
<dbReference type="AlphaFoldDB" id="D3BM02"/>
<keyword evidence="5" id="KW-1185">Reference proteome</keyword>
<evidence type="ECO:0008006" key="6">
    <source>
        <dbReference type="Google" id="ProtNLM"/>
    </source>
</evidence>
<evidence type="ECO:0000259" key="3">
    <source>
        <dbReference type="Pfam" id="PF21516"/>
    </source>
</evidence>
<dbReference type="PANTHER" id="PTHR46434">
    <property type="entry name" value="GENETIC INTERACTOR OF PROHIBITINS 3, MITOCHONDRIAL"/>
    <property type="match status" value="1"/>
</dbReference>
<sequence length="565" mass="64066">MINSIKLLINSGGGGSKGIHHHIYRSIFSLKPNVYNNNNSLTLPSNHSLNYSGNNNININRNYYCSISSENDSTIATTTTTSTETTKKLTSIEKNKEKKRKQKELILKQLEIDESLQVDNELTDKEHLTLLDMNRSMLSSSRCTGCGCSLQCDHPNQLGYIPKSVAIRYLLNKNKKPSDTTTSDTSEDDYYDEEYEKYRKLTIEEEAKRNFENFSVKNGSKKNMNEKETCQRCHMLKHYGKVVPIKIPVEEFRHKLSPIKDMNCVVVKVVDIMDFHGTFVENFRKIIGNNPVILVGNKMDVLPADIHRNRIEDWLRRECKLRGMVVSHVTLLSSASRDGIAKFIVELEKLRRGRDVFVVGCSNVGKSTFLNALVDEYREKVIFNENEQGNSGSSNNNNNQAKPSALERATTSIFPGTTLNIISVPLWSKSIFLGGLARIDYQGGLATFTVYVSNHLPVHICKTEKADALFERQRGKLLSPPLTEDQDRFDNDESIKLTQVKRFTITPEKIDFKHTHSDIVISGLGWIAIKPLSTSLQPMKITVHTPKGIDYNLVKEYIDCIYITS</sequence>
<evidence type="ECO:0000313" key="5">
    <source>
        <dbReference type="Proteomes" id="UP000001396"/>
    </source>
</evidence>
<name>D3BM02_HETP5</name>
<feature type="compositionally biased region" description="Low complexity" evidence="1">
    <location>
        <begin position="385"/>
        <end position="400"/>
    </location>
</feature>
<dbReference type="SUPFAM" id="SSF52540">
    <property type="entry name" value="P-loop containing nucleoside triphosphate hydrolases"/>
    <property type="match status" value="1"/>
</dbReference>
<protein>
    <recommendedName>
        <fullName evidence="6">G domain-containing protein</fullName>
    </recommendedName>
</protein>
<dbReference type="FunCoup" id="D3BM02">
    <property type="interactions" value="541"/>
</dbReference>
<dbReference type="GO" id="GO:0005525">
    <property type="term" value="F:GTP binding"/>
    <property type="evidence" value="ECO:0007669"/>
    <property type="project" value="InterPro"/>
</dbReference>
<dbReference type="InterPro" id="IPR027417">
    <property type="entry name" value="P-loop_NTPase"/>
</dbReference>
<dbReference type="Pfam" id="PF21516">
    <property type="entry name" value="YqeH-like_C"/>
    <property type="match status" value="1"/>
</dbReference>
<dbReference type="Gene3D" id="3.40.50.300">
    <property type="entry name" value="P-loop containing nucleotide triphosphate hydrolases"/>
    <property type="match status" value="1"/>
</dbReference>